<dbReference type="Proteomes" id="UP000468531">
    <property type="component" value="Unassembled WGS sequence"/>
</dbReference>
<gene>
    <name evidence="2" type="ORF">FNJ47_34945</name>
</gene>
<dbReference type="EMBL" id="VKHP01000201">
    <property type="protein sequence ID" value="NEV00857.1"/>
    <property type="molecule type" value="Genomic_DNA"/>
</dbReference>
<evidence type="ECO:0000256" key="1">
    <source>
        <dbReference type="SAM" id="Phobius"/>
    </source>
</evidence>
<evidence type="ECO:0000313" key="3">
    <source>
        <dbReference type="Proteomes" id="UP000468531"/>
    </source>
</evidence>
<organism evidence="2 3">
    <name type="scientific">Bradyrhizobium uaiense</name>
    <dbReference type="NCBI Taxonomy" id="2594946"/>
    <lineage>
        <taxon>Bacteria</taxon>
        <taxon>Pseudomonadati</taxon>
        <taxon>Pseudomonadota</taxon>
        <taxon>Alphaproteobacteria</taxon>
        <taxon>Hyphomicrobiales</taxon>
        <taxon>Nitrobacteraceae</taxon>
        <taxon>Bradyrhizobium</taxon>
    </lineage>
</organism>
<dbReference type="AlphaFoldDB" id="A0A6P1BQR4"/>
<sequence>MLKLYIQTTEAFKRLRSDTDGVVSFEYVIVAACIVAAVSAAFGTGTASGIGSVLSTSITTIAGKVATAVSA</sequence>
<evidence type="ECO:0000313" key="2">
    <source>
        <dbReference type="EMBL" id="NEV00857.1"/>
    </source>
</evidence>
<keyword evidence="1" id="KW-0472">Membrane</keyword>
<protein>
    <recommendedName>
        <fullName evidence="4">Flp family type IVb pilin</fullName>
    </recommendedName>
</protein>
<keyword evidence="1" id="KW-0812">Transmembrane</keyword>
<accession>A0A6P1BQR4</accession>
<name>A0A6P1BQR4_9BRAD</name>
<feature type="transmembrane region" description="Helical" evidence="1">
    <location>
        <begin position="21"/>
        <end position="42"/>
    </location>
</feature>
<proteinExistence type="predicted"/>
<keyword evidence="3" id="KW-1185">Reference proteome</keyword>
<keyword evidence="1" id="KW-1133">Transmembrane helix</keyword>
<comment type="caution">
    <text evidence="2">The sequence shown here is derived from an EMBL/GenBank/DDBJ whole genome shotgun (WGS) entry which is preliminary data.</text>
</comment>
<dbReference type="RefSeq" id="WP_163160398.1">
    <property type="nucleotide sequence ID" value="NZ_VKHP01000201.1"/>
</dbReference>
<reference evidence="2 3" key="1">
    <citation type="journal article" date="2020" name="Arch. Microbiol.">
        <title>Bradyrhizobium uaiense sp. nov., a new highly efficient cowpea symbiont.</title>
        <authorList>
            <person name="Cabral Michel D."/>
            <person name="Azarias Guimaraes A."/>
            <person name="Martins da Costa E."/>
            <person name="Soares de Carvalho T."/>
            <person name="Balsanelli E."/>
            <person name="Willems A."/>
            <person name="Maltempi de Souza E."/>
            <person name="de Souza Moreira F.M."/>
        </authorList>
    </citation>
    <scope>NUCLEOTIDE SEQUENCE [LARGE SCALE GENOMIC DNA]</scope>
    <source>
        <strain evidence="2 3">UFLA 03-164</strain>
    </source>
</reference>
<evidence type="ECO:0008006" key="4">
    <source>
        <dbReference type="Google" id="ProtNLM"/>
    </source>
</evidence>